<keyword evidence="3" id="KW-1185">Reference proteome</keyword>
<dbReference type="Proteomes" id="UP000199470">
    <property type="component" value="Unassembled WGS sequence"/>
</dbReference>
<dbReference type="CDD" id="cd03139">
    <property type="entry name" value="GATase1_PfpI_2"/>
    <property type="match status" value="1"/>
</dbReference>
<gene>
    <name evidence="2" type="ORF">SAMN02982985_03688</name>
</gene>
<name>A0A1I4Q2U8_9BURK</name>
<protein>
    <submittedName>
        <fullName evidence="2">DJ-1/PfpI family protein</fullName>
    </submittedName>
</protein>
<dbReference type="GO" id="GO:0006355">
    <property type="term" value="P:regulation of DNA-templated transcription"/>
    <property type="evidence" value="ECO:0007669"/>
    <property type="project" value="TreeGrafter"/>
</dbReference>
<dbReference type="RefSeq" id="WP_093389174.1">
    <property type="nucleotide sequence ID" value="NZ_FOTW01000018.1"/>
</dbReference>
<dbReference type="STRING" id="758825.SAMN02982985_03688"/>
<reference evidence="2 3" key="1">
    <citation type="submission" date="2016-10" db="EMBL/GenBank/DDBJ databases">
        <authorList>
            <person name="de Groot N.N."/>
        </authorList>
    </citation>
    <scope>NUCLEOTIDE SEQUENCE [LARGE SCALE GENOMIC DNA]</scope>
    <source>
        <strain evidence="2 3">ATCC 43154</strain>
    </source>
</reference>
<sequence length="221" mass="23777">MNHQFEDIAARRARLHTLHVGILVFPGVEVLDFAGPFEVFSVAARVAKRDLGLESAFKVALIGAERDTVAARHGMGVLPHHGFDDTPPLDLLVVPGGLVEQPRGCPRTLAWIRRASEQAALTASVCTGAFLLAQLGLLDGLAATTHWSDIAELRAEFPHLDIRANTPWVDQGRIVSSAGISAGIGMSLHLVERVLGATLAAATARQMEYDWTPSTQSSKYQ</sequence>
<evidence type="ECO:0000313" key="3">
    <source>
        <dbReference type="Proteomes" id="UP000199470"/>
    </source>
</evidence>
<dbReference type="EMBL" id="FOTW01000018">
    <property type="protein sequence ID" value="SFM33953.1"/>
    <property type="molecule type" value="Genomic_DNA"/>
</dbReference>
<dbReference type="SUPFAM" id="SSF52317">
    <property type="entry name" value="Class I glutamine amidotransferase-like"/>
    <property type="match status" value="1"/>
</dbReference>
<proteinExistence type="predicted"/>
<evidence type="ECO:0000259" key="1">
    <source>
        <dbReference type="Pfam" id="PF01965"/>
    </source>
</evidence>
<dbReference type="InterPro" id="IPR029062">
    <property type="entry name" value="Class_I_gatase-like"/>
</dbReference>
<dbReference type="PANTHER" id="PTHR43130">
    <property type="entry name" value="ARAC-FAMILY TRANSCRIPTIONAL REGULATOR"/>
    <property type="match status" value="1"/>
</dbReference>
<feature type="domain" description="DJ-1/PfpI" evidence="1">
    <location>
        <begin position="20"/>
        <end position="192"/>
    </location>
</feature>
<dbReference type="InterPro" id="IPR002818">
    <property type="entry name" value="DJ-1/PfpI"/>
</dbReference>
<dbReference type="AlphaFoldDB" id="A0A1I4Q2U8"/>
<dbReference type="OrthoDB" id="9803764at2"/>
<evidence type="ECO:0000313" key="2">
    <source>
        <dbReference type="EMBL" id="SFM33953.1"/>
    </source>
</evidence>
<dbReference type="InterPro" id="IPR052158">
    <property type="entry name" value="INH-QAR"/>
</dbReference>
<dbReference type="Pfam" id="PF01965">
    <property type="entry name" value="DJ-1_PfpI"/>
    <property type="match status" value="1"/>
</dbReference>
<dbReference type="Gene3D" id="3.40.50.880">
    <property type="match status" value="1"/>
</dbReference>
<dbReference type="PANTHER" id="PTHR43130:SF14">
    <property type="entry name" value="DJ-1_PFPI DOMAIN-CONTAINING PROTEIN"/>
    <property type="match status" value="1"/>
</dbReference>
<accession>A0A1I4Q2U8</accession>
<organism evidence="2 3">
    <name type="scientific">Rugamonas rubra</name>
    <dbReference type="NCBI Taxonomy" id="758825"/>
    <lineage>
        <taxon>Bacteria</taxon>
        <taxon>Pseudomonadati</taxon>
        <taxon>Pseudomonadota</taxon>
        <taxon>Betaproteobacteria</taxon>
        <taxon>Burkholderiales</taxon>
        <taxon>Oxalobacteraceae</taxon>
        <taxon>Telluria group</taxon>
        <taxon>Rugamonas</taxon>
    </lineage>
</organism>